<comment type="caution">
    <text evidence="1">The sequence shown here is derived from an EMBL/GenBank/DDBJ whole genome shotgun (WGS) entry which is preliminary data.</text>
</comment>
<protein>
    <submittedName>
        <fullName evidence="1">Uncharacterized protein</fullName>
    </submittedName>
</protein>
<reference evidence="2" key="1">
    <citation type="journal article" date="2019" name="Int. J. Syst. Evol. Microbiol.">
        <title>The Global Catalogue of Microorganisms (GCM) 10K type strain sequencing project: providing services to taxonomists for standard genome sequencing and annotation.</title>
        <authorList>
            <consortium name="The Broad Institute Genomics Platform"/>
            <consortium name="The Broad Institute Genome Sequencing Center for Infectious Disease"/>
            <person name="Wu L."/>
            <person name="Ma J."/>
        </authorList>
    </citation>
    <scope>NUCLEOTIDE SEQUENCE [LARGE SCALE GENOMIC DNA]</scope>
    <source>
        <strain evidence="2">KCTC 12848</strain>
    </source>
</reference>
<proteinExistence type="predicted"/>
<organism evidence="1 2">
    <name type="scientific">Saccharothrix xinjiangensis</name>
    <dbReference type="NCBI Taxonomy" id="204798"/>
    <lineage>
        <taxon>Bacteria</taxon>
        <taxon>Bacillati</taxon>
        <taxon>Actinomycetota</taxon>
        <taxon>Actinomycetes</taxon>
        <taxon>Pseudonocardiales</taxon>
        <taxon>Pseudonocardiaceae</taxon>
        <taxon>Saccharothrix</taxon>
    </lineage>
</organism>
<name>A0ABV9Y534_9PSEU</name>
<keyword evidence="2" id="KW-1185">Reference proteome</keyword>
<evidence type="ECO:0000313" key="1">
    <source>
        <dbReference type="EMBL" id="MFC5056474.1"/>
    </source>
</evidence>
<dbReference type="RefSeq" id="WP_344043676.1">
    <property type="nucleotide sequence ID" value="NZ_BAAAKE010000049.1"/>
</dbReference>
<evidence type="ECO:0000313" key="2">
    <source>
        <dbReference type="Proteomes" id="UP001595833"/>
    </source>
</evidence>
<gene>
    <name evidence="1" type="ORF">ACFPFM_22275</name>
</gene>
<sequence length="47" mass="5029">MHDTVVSRGIPVIIGEWALLGYGHDRPGVIERGEFLRPDRAAVTGGG</sequence>
<dbReference type="EMBL" id="JBHSJB010000021">
    <property type="protein sequence ID" value="MFC5056474.1"/>
    <property type="molecule type" value="Genomic_DNA"/>
</dbReference>
<dbReference type="Proteomes" id="UP001595833">
    <property type="component" value="Unassembled WGS sequence"/>
</dbReference>
<accession>A0ABV9Y534</accession>